<dbReference type="PROSITE" id="PS51257">
    <property type="entry name" value="PROKAR_LIPOPROTEIN"/>
    <property type="match status" value="1"/>
</dbReference>
<protein>
    <recommendedName>
        <fullName evidence="3">Lipoprotein</fullName>
    </recommendedName>
</protein>
<organism evidence="1 2">
    <name type="scientific">Basfia succiniciproducens</name>
    <dbReference type="NCBI Taxonomy" id="653940"/>
    <lineage>
        <taxon>Bacteria</taxon>
        <taxon>Pseudomonadati</taxon>
        <taxon>Pseudomonadota</taxon>
        <taxon>Gammaproteobacteria</taxon>
        <taxon>Pasteurellales</taxon>
        <taxon>Pasteurellaceae</taxon>
        <taxon>Basfia</taxon>
    </lineage>
</organism>
<evidence type="ECO:0008006" key="3">
    <source>
        <dbReference type="Google" id="ProtNLM"/>
    </source>
</evidence>
<dbReference type="EMBL" id="FMUQ01000009">
    <property type="protein sequence ID" value="SCY03996.1"/>
    <property type="molecule type" value="Genomic_DNA"/>
</dbReference>
<proteinExistence type="predicted"/>
<keyword evidence="2" id="KW-1185">Reference proteome</keyword>
<evidence type="ECO:0000313" key="2">
    <source>
        <dbReference type="Proteomes" id="UP000199588"/>
    </source>
</evidence>
<comment type="caution">
    <text evidence="1">The sequence shown here is derived from an EMBL/GenBank/DDBJ whole genome shotgun (WGS) entry which is preliminary data.</text>
</comment>
<evidence type="ECO:0000313" key="1">
    <source>
        <dbReference type="EMBL" id="SCY03996.1"/>
    </source>
</evidence>
<name>A0A1G5CNM8_9PAST</name>
<dbReference type="Proteomes" id="UP000199588">
    <property type="component" value="Unassembled WGS sequence"/>
</dbReference>
<gene>
    <name evidence="1" type="ORF">SAMN02910354_01251</name>
</gene>
<reference evidence="1 2" key="1">
    <citation type="submission" date="2016-10" db="EMBL/GenBank/DDBJ databases">
        <authorList>
            <person name="Varghese N."/>
            <person name="Submissions S."/>
        </authorList>
    </citation>
    <scope>NUCLEOTIDE SEQUENCE [LARGE SCALE GENOMIC DNA]</scope>
    <source>
        <strain evidence="1 2">DSM 22022</strain>
    </source>
</reference>
<accession>A0A1G5CNM8</accession>
<sequence>MNNNYKKISPILTAVLLSACTAQVPLPKTCEDFINEYAKLSVDTKKIIPETLLGEDMRDYILADRYTLREKYQDSVNSSYQSIKTNLGRNAAEMSLKAIEQSCYIGTEQIKALDFMQ</sequence>
<dbReference type="RefSeq" id="WP_011199193.1">
    <property type="nucleotide sequence ID" value="NZ_CP015031.1"/>
</dbReference>